<dbReference type="InterPro" id="IPR012910">
    <property type="entry name" value="Plug_dom"/>
</dbReference>
<evidence type="ECO:0000313" key="3">
    <source>
        <dbReference type="EMBL" id="SFB93570.1"/>
    </source>
</evidence>
<feature type="domain" description="TonB-dependent receptor plug" evidence="2">
    <location>
        <begin position="28"/>
        <end position="109"/>
    </location>
</feature>
<dbReference type="Gene3D" id="2.170.130.10">
    <property type="entry name" value="TonB-dependent receptor, plug domain"/>
    <property type="match status" value="1"/>
</dbReference>
<dbReference type="GO" id="GO:0044718">
    <property type="term" value="P:siderophore transmembrane transport"/>
    <property type="evidence" value="ECO:0007669"/>
    <property type="project" value="TreeGrafter"/>
</dbReference>
<dbReference type="InterPro" id="IPR039426">
    <property type="entry name" value="TonB-dep_rcpt-like"/>
</dbReference>
<evidence type="ECO:0000259" key="2">
    <source>
        <dbReference type="Pfam" id="PF07715"/>
    </source>
</evidence>
<accession>A0A1I1F907</accession>
<keyword evidence="1" id="KW-0732">Signal</keyword>
<protein>
    <submittedName>
        <fullName evidence="3">TonB-dependent Receptor Plug Domain</fullName>
    </submittedName>
</protein>
<dbReference type="PANTHER" id="PTHR30069:SF29">
    <property type="entry name" value="HEMOGLOBIN AND HEMOGLOBIN-HAPTOGLOBIN-BINDING PROTEIN 1-RELATED"/>
    <property type="match status" value="1"/>
</dbReference>
<keyword evidence="3" id="KW-0675">Receptor</keyword>
<name>A0A1I1F907_9BACT</name>
<sequence>MLLELAKNQLNEVVVTGQRADLTVKADRQTYRAAHFGSAVGGTATDLLRNLPGISMNAEGEVTQRGANGFLVLLNGKHVQANLGTLLNQLPANTIESIDVITTPSARYAPMARRVSSPSPPSRGPTWVYRCW</sequence>
<dbReference type="Pfam" id="PF07715">
    <property type="entry name" value="Plug"/>
    <property type="match status" value="1"/>
</dbReference>
<organism evidence="3 4">
    <name type="scientific">Spirosoma endophyticum</name>
    <dbReference type="NCBI Taxonomy" id="662367"/>
    <lineage>
        <taxon>Bacteria</taxon>
        <taxon>Pseudomonadati</taxon>
        <taxon>Bacteroidota</taxon>
        <taxon>Cytophagia</taxon>
        <taxon>Cytophagales</taxon>
        <taxon>Cytophagaceae</taxon>
        <taxon>Spirosoma</taxon>
    </lineage>
</organism>
<dbReference type="PANTHER" id="PTHR30069">
    <property type="entry name" value="TONB-DEPENDENT OUTER MEMBRANE RECEPTOR"/>
    <property type="match status" value="1"/>
</dbReference>
<evidence type="ECO:0000256" key="1">
    <source>
        <dbReference type="ARBA" id="ARBA00022729"/>
    </source>
</evidence>
<dbReference type="RefSeq" id="WP_245776468.1">
    <property type="nucleotide sequence ID" value="NZ_FOLQ01000001.1"/>
</dbReference>
<dbReference type="GO" id="GO:0015344">
    <property type="term" value="F:siderophore uptake transmembrane transporter activity"/>
    <property type="evidence" value="ECO:0007669"/>
    <property type="project" value="TreeGrafter"/>
</dbReference>
<evidence type="ECO:0000313" key="4">
    <source>
        <dbReference type="Proteomes" id="UP000198598"/>
    </source>
</evidence>
<dbReference type="AlphaFoldDB" id="A0A1I1F907"/>
<proteinExistence type="predicted"/>
<dbReference type="InterPro" id="IPR037066">
    <property type="entry name" value="Plug_dom_sf"/>
</dbReference>
<dbReference type="STRING" id="662367.SAMN05216167_101134"/>
<keyword evidence="4" id="KW-1185">Reference proteome</keyword>
<gene>
    <name evidence="3" type="ORF">SAMN05216167_101134</name>
</gene>
<dbReference type="SUPFAM" id="SSF56935">
    <property type="entry name" value="Porins"/>
    <property type="match status" value="1"/>
</dbReference>
<reference evidence="3 4" key="1">
    <citation type="submission" date="2016-10" db="EMBL/GenBank/DDBJ databases">
        <authorList>
            <person name="de Groot N.N."/>
        </authorList>
    </citation>
    <scope>NUCLEOTIDE SEQUENCE [LARGE SCALE GENOMIC DNA]</scope>
    <source>
        <strain evidence="3 4">DSM 26130</strain>
    </source>
</reference>
<dbReference type="Proteomes" id="UP000198598">
    <property type="component" value="Unassembled WGS sequence"/>
</dbReference>
<dbReference type="EMBL" id="FOLQ01000001">
    <property type="protein sequence ID" value="SFB93570.1"/>
    <property type="molecule type" value="Genomic_DNA"/>
</dbReference>